<dbReference type="EMBL" id="MU250597">
    <property type="protein sequence ID" value="KAG7439394.1"/>
    <property type="molecule type" value="Genomic_DNA"/>
</dbReference>
<protein>
    <submittedName>
        <fullName evidence="1">Uncharacterized protein</fullName>
    </submittedName>
</protein>
<dbReference type="Proteomes" id="UP000812287">
    <property type="component" value="Unassembled WGS sequence"/>
</dbReference>
<dbReference type="GeneID" id="66101977"/>
<gene>
    <name evidence="1" type="ORF">BT62DRAFT_1081622</name>
</gene>
<evidence type="ECO:0000313" key="1">
    <source>
        <dbReference type="EMBL" id="KAG7439394.1"/>
    </source>
</evidence>
<evidence type="ECO:0000313" key="2">
    <source>
        <dbReference type="Proteomes" id="UP000812287"/>
    </source>
</evidence>
<comment type="caution">
    <text evidence="1">The sequence shown here is derived from an EMBL/GenBank/DDBJ whole genome shotgun (WGS) entry which is preliminary data.</text>
</comment>
<keyword evidence="2" id="KW-1185">Reference proteome</keyword>
<accession>A0A9P7VG60</accession>
<sequence>MLPYQSDERKKWLIVYQVSGTITTMPSCKRDVNAERNSIYHLRTLLYLRQRLSHLKRQVLKRGVEVSIAYVDCVTENGPLRNRVHILRTNEWASDTEDAREYNTPSSCGLQRDRLVTIFMAFELDWIKDCGSVLYHPRIFLRSSDGVWSSVMLWKLNTDE</sequence>
<organism evidence="1 2">
    <name type="scientific">Guyanagaster necrorhizus</name>
    <dbReference type="NCBI Taxonomy" id="856835"/>
    <lineage>
        <taxon>Eukaryota</taxon>
        <taxon>Fungi</taxon>
        <taxon>Dikarya</taxon>
        <taxon>Basidiomycota</taxon>
        <taxon>Agaricomycotina</taxon>
        <taxon>Agaricomycetes</taxon>
        <taxon>Agaricomycetidae</taxon>
        <taxon>Agaricales</taxon>
        <taxon>Marasmiineae</taxon>
        <taxon>Physalacriaceae</taxon>
        <taxon>Guyanagaster</taxon>
    </lineage>
</organism>
<reference evidence="1" key="1">
    <citation type="submission" date="2020-11" db="EMBL/GenBank/DDBJ databases">
        <title>Adaptations for nitrogen fixation in a non-lichenized fungal sporocarp promotes dispersal by wood-feeding termites.</title>
        <authorList>
            <consortium name="DOE Joint Genome Institute"/>
            <person name="Koch R.A."/>
            <person name="Yoon G."/>
            <person name="Arayal U."/>
            <person name="Lail K."/>
            <person name="Amirebrahimi M."/>
            <person name="Labutti K."/>
            <person name="Lipzen A."/>
            <person name="Riley R."/>
            <person name="Barry K."/>
            <person name="Henrissat B."/>
            <person name="Grigoriev I.V."/>
            <person name="Herr J.R."/>
            <person name="Aime M.C."/>
        </authorList>
    </citation>
    <scope>NUCLEOTIDE SEQUENCE</scope>
    <source>
        <strain evidence="1">MCA 3950</strain>
    </source>
</reference>
<proteinExistence type="predicted"/>
<name>A0A9P7VG60_9AGAR</name>
<dbReference type="AlphaFoldDB" id="A0A9P7VG60"/>
<dbReference type="RefSeq" id="XP_043032894.1">
    <property type="nucleotide sequence ID" value="XM_043179683.1"/>
</dbReference>